<proteinExistence type="predicted"/>
<dbReference type="OrthoDB" id="2296043at2"/>
<dbReference type="AlphaFoldDB" id="A0A0R2M0Z4"/>
<keyword evidence="2" id="KW-0812">Transmembrane</keyword>
<protein>
    <submittedName>
        <fullName evidence="3">Uncharacterized protein</fullName>
    </submittedName>
</protein>
<evidence type="ECO:0000313" key="3">
    <source>
        <dbReference type="EMBL" id="KRO07553.1"/>
    </source>
</evidence>
<dbReference type="Proteomes" id="UP000051783">
    <property type="component" value="Unassembled WGS sequence"/>
</dbReference>
<feature type="region of interest" description="Disordered" evidence="1">
    <location>
        <begin position="1"/>
        <end position="22"/>
    </location>
</feature>
<comment type="caution">
    <text evidence="3">The sequence shown here is derived from an EMBL/GenBank/DDBJ whole genome shotgun (WGS) entry which is preliminary data.</text>
</comment>
<keyword evidence="2" id="KW-1133">Transmembrane helix</keyword>
<sequence>MRLYKPLTKPDGRVQHTGARHTNPYYGKRGAEWVKDTNASLYNAQHEHSQSRNDIERRVSRMTRYTVFTVLIVLAMIIVGFIIYSIALSL</sequence>
<accession>A0A0R2M0Z4</accession>
<feature type="transmembrane region" description="Helical" evidence="2">
    <location>
        <begin position="65"/>
        <end position="87"/>
    </location>
</feature>
<evidence type="ECO:0000256" key="1">
    <source>
        <dbReference type="SAM" id="MobiDB-lite"/>
    </source>
</evidence>
<name>A0A0R2M0Z4_9LACO</name>
<dbReference type="RefSeq" id="WP_057707808.1">
    <property type="nucleotide sequence ID" value="NZ_JQCL01000103.1"/>
</dbReference>
<organism evidence="3 4">
    <name type="scientific">Lactiplantibacillus xiangfangensis</name>
    <dbReference type="NCBI Taxonomy" id="942150"/>
    <lineage>
        <taxon>Bacteria</taxon>
        <taxon>Bacillati</taxon>
        <taxon>Bacillota</taxon>
        <taxon>Bacilli</taxon>
        <taxon>Lactobacillales</taxon>
        <taxon>Lactobacillaceae</taxon>
        <taxon>Lactiplantibacillus</taxon>
    </lineage>
</organism>
<dbReference type="EMBL" id="JQCL01000103">
    <property type="protein sequence ID" value="KRO07553.1"/>
    <property type="molecule type" value="Genomic_DNA"/>
</dbReference>
<evidence type="ECO:0000313" key="4">
    <source>
        <dbReference type="Proteomes" id="UP000051783"/>
    </source>
</evidence>
<keyword evidence="2" id="KW-0472">Membrane</keyword>
<dbReference type="PATRIC" id="fig|942150.3.peg.1523"/>
<reference evidence="3 4" key="1">
    <citation type="journal article" date="2015" name="Genome Announc.">
        <title>Expanding the biotechnology potential of lactobacilli through comparative genomics of 213 strains and associated genera.</title>
        <authorList>
            <person name="Sun Z."/>
            <person name="Harris H.M."/>
            <person name="McCann A."/>
            <person name="Guo C."/>
            <person name="Argimon S."/>
            <person name="Zhang W."/>
            <person name="Yang X."/>
            <person name="Jeffery I.B."/>
            <person name="Cooney J.C."/>
            <person name="Kagawa T.F."/>
            <person name="Liu W."/>
            <person name="Song Y."/>
            <person name="Salvetti E."/>
            <person name="Wrobel A."/>
            <person name="Rasinkangas P."/>
            <person name="Parkhill J."/>
            <person name="Rea M.C."/>
            <person name="O'Sullivan O."/>
            <person name="Ritari J."/>
            <person name="Douillard F.P."/>
            <person name="Paul Ross R."/>
            <person name="Yang R."/>
            <person name="Briner A.E."/>
            <person name="Felis G.E."/>
            <person name="de Vos W.M."/>
            <person name="Barrangou R."/>
            <person name="Klaenhammer T.R."/>
            <person name="Caufield P.W."/>
            <person name="Cui Y."/>
            <person name="Zhang H."/>
            <person name="O'Toole P.W."/>
        </authorList>
    </citation>
    <scope>NUCLEOTIDE SEQUENCE [LARGE SCALE GENOMIC DNA]</scope>
    <source>
        <strain evidence="3 4">LMG 26013</strain>
    </source>
</reference>
<gene>
    <name evidence="3" type="ORF">IV64_GL001480</name>
</gene>
<keyword evidence="4" id="KW-1185">Reference proteome</keyword>
<evidence type="ECO:0000256" key="2">
    <source>
        <dbReference type="SAM" id="Phobius"/>
    </source>
</evidence>